<accession>A0A4Y8S6F8</accession>
<dbReference type="Pfam" id="PF07510">
    <property type="entry name" value="GmrSD_C"/>
    <property type="match status" value="1"/>
</dbReference>
<organism evidence="3 4">
    <name type="scientific">Mucilaginibacter psychrotolerans</name>
    <dbReference type="NCBI Taxonomy" id="1524096"/>
    <lineage>
        <taxon>Bacteria</taxon>
        <taxon>Pseudomonadati</taxon>
        <taxon>Bacteroidota</taxon>
        <taxon>Sphingobacteriia</taxon>
        <taxon>Sphingobacteriales</taxon>
        <taxon>Sphingobacteriaceae</taxon>
        <taxon>Mucilaginibacter</taxon>
    </lineage>
</organism>
<name>A0A4Y8S6F8_9SPHI</name>
<dbReference type="Pfam" id="PF03235">
    <property type="entry name" value="GmrSD_N"/>
    <property type="match status" value="1"/>
</dbReference>
<dbReference type="Proteomes" id="UP000297540">
    <property type="component" value="Unassembled WGS sequence"/>
</dbReference>
<gene>
    <name evidence="3" type="ORF">E2R66_21555</name>
</gene>
<feature type="domain" description="GmrSD restriction endonucleases C-terminal" evidence="2">
    <location>
        <begin position="515"/>
        <end position="635"/>
    </location>
</feature>
<feature type="domain" description="GmrSD restriction endonucleases N-terminal" evidence="1">
    <location>
        <begin position="13"/>
        <end position="215"/>
    </location>
</feature>
<evidence type="ECO:0000259" key="2">
    <source>
        <dbReference type="Pfam" id="PF07510"/>
    </source>
</evidence>
<evidence type="ECO:0000313" key="4">
    <source>
        <dbReference type="Proteomes" id="UP000297540"/>
    </source>
</evidence>
<dbReference type="InterPro" id="IPR011089">
    <property type="entry name" value="GmrSD_C"/>
</dbReference>
<dbReference type="OrthoDB" id="9798761at2"/>
<sequence>MSNSVASGIFSINDIIATDTIYNIPRYQRLYVWTNDQVTTLLEDIQHACFTERPLFYLGGVLIVRTSDTLPHFDLIDGQQRFTTLWLLCLTLGLELSGFLEVEEKSRLTFSIRQDVTRYFDAIRKNKEFKGKLNGQLEAGSLTKIINAKNLIRGFVATEFKDQPERLEKFRNYIRYQVKVIISTVPVKTNLNKLFEVINNRGLQLQHHEILKSFILSKITSDKKVRIRYGKIWNACADMTDYIERNLYYEAGRSVVEFYTLHNGKFDFTGLLKIMDGKDTVASPMTLSAIIESRPPKNNEFKTPRELEEHPETKDDEYESVRSILTFPQLLQHTLRIDLFRSGKKDIPQIIEKDLLVSFAGFLKDLTEKEALAFIELLFEIRVRFDKHVIKWVTTSPNTETHLIKPLQKQRKKAYSQTFYFRREKPSGSDAFTLLQSMLYHSQQKTTLHWLTPFLYKMLSTENRDELLIYLQKLDNAMFCTKDPDELMNRSWKYLGKEVKVAPETINLEDLKKSDGTGFWHYWFYKLEYVLWFMERQHHPDWRNFRMTSKNSIEHVSPQTQKRQDFNTVSKACLNTFGNLALVTRNINSEYGHNEYNVKQRQFLNNKKDNRLDSLKLDIIYVSDEWNDELCNAHNLKMQLLMKDYVEKYI</sequence>
<reference evidence="3 4" key="1">
    <citation type="journal article" date="2017" name="Int. J. Syst. Evol. Microbiol.">
        <title>Mucilaginibacterpsychrotolerans sp. nov., isolated from peatlands.</title>
        <authorList>
            <person name="Deng Y."/>
            <person name="Shen L."/>
            <person name="Xu B."/>
            <person name="Liu Y."/>
            <person name="Gu Z."/>
            <person name="Liu H."/>
            <person name="Zhou Y."/>
        </authorList>
    </citation>
    <scope>NUCLEOTIDE SEQUENCE [LARGE SCALE GENOMIC DNA]</scope>
    <source>
        <strain evidence="3 4">NH7-4</strain>
    </source>
</reference>
<dbReference type="PANTHER" id="PTHR35149:SF2">
    <property type="entry name" value="DUF262 DOMAIN-CONTAINING PROTEIN"/>
    <property type="match status" value="1"/>
</dbReference>
<evidence type="ECO:0000259" key="1">
    <source>
        <dbReference type="Pfam" id="PF03235"/>
    </source>
</evidence>
<dbReference type="PANTHER" id="PTHR35149">
    <property type="entry name" value="SLL5132 PROTEIN"/>
    <property type="match status" value="1"/>
</dbReference>
<keyword evidence="4" id="KW-1185">Reference proteome</keyword>
<dbReference type="EMBL" id="SOZE01000029">
    <property type="protein sequence ID" value="TFF34538.1"/>
    <property type="molecule type" value="Genomic_DNA"/>
</dbReference>
<dbReference type="RefSeq" id="WP_133234651.1">
    <property type="nucleotide sequence ID" value="NZ_SOZE01000029.1"/>
</dbReference>
<comment type="caution">
    <text evidence="3">The sequence shown here is derived from an EMBL/GenBank/DDBJ whole genome shotgun (WGS) entry which is preliminary data.</text>
</comment>
<protein>
    <submittedName>
        <fullName evidence="3">DUF262 domain-containing protein</fullName>
    </submittedName>
</protein>
<dbReference type="InterPro" id="IPR004919">
    <property type="entry name" value="GmrSD_N"/>
</dbReference>
<evidence type="ECO:0000313" key="3">
    <source>
        <dbReference type="EMBL" id="TFF34538.1"/>
    </source>
</evidence>
<dbReference type="AlphaFoldDB" id="A0A4Y8S6F8"/>
<proteinExistence type="predicted"/>